<comment type="caution">
    <text evidence="1">The sequence shown here is derived from an EMBL/GenBank/DDBJ whole genome shotgun (WGS) entry which is preliminary data.</text>
</comment>
<accession>A0A1D1VFS9</accession>
<proteinExistence type="predicted"/>
<evidence type="ECO:0000313" key="1">
    <source>
        <dbReference type="EMBL" id="GAU98922.1"/>
    </source>
</evidence>
<sequence length="84" mass="9561">MSYYIPSDVIQYNTGSCAHCSVSCISHCSRFPLWRLRRLRGSVSIIRPIIFTCQCFAEKHSCGMPATCARLTNISRWRCSLTPD</sequence>
<evidence type="ECO:0000313" key="2">
    <source>
        <dbReference type="Proteomes" id="UP000186922"/>
    </source>
</evidence>
<organism evidence="1 2">
    <name type="scientific">Ramazzottius varieornatus</name>
    <name type="common">Water bear</name>
    <name type="synonym">Tardigrade</name>
    <dbReference type="NCBI Taxonomy" id="947166"/>
    <lineage>
        <taxon>Eukaryota</taxon>
        <taxon>Metazoa</taxon>
        <taxon>Ecdysozoa</taxon>
        <taxon>Tardigrada</taxon>
        <taxon>Eutardigrada</taxon>
        <taxon>Parachela</taxon>
        <taxon>Hypsibioidea</taxon>
        <taxon>Ramazzottiidae</taxon>
        <taxon>Ramazzottius</taxon>
    </lineage>
</organism>
<keyword evidence="2" id="KW-1185">Reference proteome</keyword>
<gene>
    <name evidence="1" type="primary">RvY_09997-1</name>
    <name evidence="1" type="synonym">RvY_09997.1</name>
    <name evidence="1" type="ORF">RvY_09997</name>
</gene>
<dbReference type="EMBL" id="BDGG01000005">
    <property type="protein sequence ID" value="GAU98922.1"/>
    <property type="molecule type" value="Genomic_DNA"/>
</dbReference>
<protein>
    <submittedName>
        <fullName evidence="1">Uncharacterized protein</fullName>
    </submittedName>
</protein>
<reference evidence="1 2" key="1">
    <citation type="journal article" date="2016" name="Nat. Commun.">
        <title>Extremotolerant tardigrade genome and improved radiotolerance of human cultured cells by tardigrade-unique protein.</title>
        <authorList>
            <person name="Hashimoto T."/>
            <person name="Horikawa D.D."/>
            <person name="Saito Y."/>
            <person name="Kuwahara H."/>
            <person name="Kozuka-Hata H."/>
            <person name="Shin-I T."/>
            <person name="Minakuchi Y."/>
            <person name="Ohishi K."/>
            <person name="Motoyama A."/>
            <person name="Aizu T."/>
            <person name="Enomoto A."/>
            <person name="Kondo K."/>
            <person name="Tanaka S."/>
            <person name="Hara Y."/>
            <person name="Koshikawa S."/>
            <person name="Sagara H."/>
            <person name="Miura T."/>
            <person name="Yokobori S."/>
            <person name="Miyagawa K."/>
            <person name="Suzuki Y."/>
            <person name="Kubo T."/>
            <person name="Oyama M."/>
            <person name="Kohara Y."/>
            <person name="Fujiyama A."/>
            <person name="Arakawa K."/>
            <person name="Katayama T."/>
            <person name="Toyoda A."/>
            <person name="Kunieda T."/>
        </authorList>
    </citation>
    <scope>NUCLEOTIDE SEQUENCE [LARGE SCALE GENOMIC DNA]</scope>
    <source>
        <strain evidence="1 2">YOKOZUNA-1</strain>
    </source>
</reference>
<dbReference type="Proteomes" id="UP000186922">
    <property type="component" value="Unassembled WGS sequence"/>
</dbReference>
<dbReference type="AlphaFoldDB" id="A0A1D1VFS9"/>
<name>A0A1D1VFS9_RAMVA</name>